<feature type="transmembrane region" description="Helical" evidence="1">
    <location>
        <begin position="315"/>
        <end position="335"/>
    </location>
</feature>
<feature type="transmembrane region" description="Helical" evidence="1">
    <location>
        <begin position="470"/>
        <end position="492"/>
    </location>
</feature>
<protein>
    <recommendedName>
        <fullName evidence="4">ABC transporter permease</fullName>
    </recommendedName>
</protein>
<evidence type="ECO:0000313" key="3">
    <source>
        <dbReference type="Proteomes" id="UP001595989"/>
    </source>
</evidence>
<name>A0ABV9DJI9_9BACI</name>
<feature type="transmembrane region" description="Helical" evidence="1">
    <location>
        <begin position="347"/>
        <end position="364"/>
    </location>
</feature>
<dbReference type="InterPro" id="IPR031599">
    <property type="entry name" value="ABC_tran_2"/>
</dbReference>
<feature type="transmembrane region" description="Helical" evidence="1">
    <location>
        <begin position="527"/>
        <end position="551"/>
    </location>
</feature>
<keyword evidence="1" id="KW-0472">Membrane</keyword>
<keyword evidence="3" id="KW-1185">Reference proteome</keyword>
<feature type="transmembrane region" description="Helical" evidence="1">
    <location>
        <begin position="179"/>
        <end position="197"/>
    </location>
</feature>
<sequence>MIKVLLNNQRKILINTLRAQSGKNYISYVFSIGILAVLLYLLSSAIKAVGPSLSGPVLQGILSYGFLMVVGMIVLLGLPQVFKHLYSATDLALLFTMPIPTRHIFWVKYLQSFFGVPLIVFIFFITALIVYGVVTGASLLFYPVAIILLVAFIVIGLSIAYLFNLLLIQVVPASKANEFMTAMSVLSGVFIYLMFMIPNITNDRPLTEVLLSGLPLFPDWVPVSWASEAIIKSTTGSAEFLLPFVLVILLAVLLMMLTMSLVEKGFRTGWIKLSEGGGKKKKKMSAKASKRSLRHPVIAIGKKEWYAIKRDMREWLVFMPLLFFFVAGIFGFISGGASLSDLRGPNHITWPIAQAAFLFIYALFNGQLAASSVAREANAIWVLRILPISGKYIALGKLWISWLIPFTILTTVEIALGIVFSWTFIQFISGIVMKAFITIGISAIGLWLGTIGAKYNPANPQNRLKFSTGFILMITSYVYLLLALIPYILLIVPLDAIEFLTEVRMDMDGFWEGVASVVLGLLSWKGLYPTLVLIIGIIIMIIFSLGAGYIFTMASARNFDKGIEIEMAQDTKTKSLFNRGKTGTWKY</sequence>
<feature type="transmembrane region" description="Helical" evidence="1">
    <location>
        <begin position="140"/>
        <end position="167"/>
    </location>
</feature>
<evidence type="ECO:0000256" key="1">
    <source>
        <dbReference type="SAM" id="Phobius"/>
    </source>
</evidence>
<feature type="transmembrane region" description="Helical" evidence="1">
    <location>
        <begin position="57"/>
        <end position="78"/>
    </location>
</feature>
<organism evidence="2 3">
    <name type="scientific">Virgibacillus kekensis</name>
    <dbReference type="NCBI Taxonomy" id="202261"/>
    <lineage>
        <taxon>Bacteria</taxon>
        <taxon>Bacillati</taxon>
        <taxon>Bacillota</taxon>
        <taxon>Bacilli</taxon>
        <taxon>Bacillales</taxon>
        <taxon>Bacillaceae</taxon>
        <taxon>Virgibacillus</taxon>
    </lineage>
</organism>
<proteinExistence type="predicted"/>
<comment type="caution">
    <text evidence="2">The sequence shown here is derived from an EMBL/GenBank/DDBJ whole genome shotgun (WGS) entry which is preliminary data.</text>
</comment>
<feature type="transmembrane region" description="Helical" evidence="1">
    <location>
        <begin position="113"/>
        <end position="134"/>
    </location>
</feature>
<gene>
    <name evidence="2" type="ORF">ACFO3D_12405</name>
</gene>
<reference evidence="3" key="1">
    <citation type="journal article" date="2019" name="Int. J. Syst. Evol. Microbiol.">
        <title>The Global Catalogue of Microorganisms (GCM) 10K type strain sequencing project: providing services to taxonomists for standard genome sequencing and annotation.</title>
        <authorList>
            <consortium name="The Broad Institute Genomics Platform"/>
            <consortium name="The Broad Institute Genome Sequencing Center for Infectious Disease"/>
            <person name="Wu L."/>
            <person name="Ma J."/>
        </authorList>
    </citation>
    <scope>NUCLEOTIDE SEQUENCE [LARGE SCALE GENOMIC DNA]</scope>
    <source>
        <strain evidence="3">CGMCC 4.7426</strain>
    </source>
</reference>
<keyword evidence="1" id="KW-1133">Transmembrane helix</keyword>
<feature type="transmembrane region" description="Helical" evidence="1">
    <location>
        <begin position="240"/>
        <end position="262"/>
    </location>
</feature>
<dbReference type="RefSeq" id="WP_390296406.1">
    <property type="nucleotide sequence ID" value="NZ_JBHSFU010000007.1"/>
</dbReference>
<feature type="transmembrane region" description="Helical" evidence="1">
    <location>
        <begin position="431"/>
        <end position="449"/>
    </location>
</feature>
<feature type="transmembrane region" description="Helical" evidence="1">
    <location>
        <begin position="25"/>
        <end position="45"/>
    </location>
</feature>
<evidence type="ECO:0008006" key="4">
    <source>
        <dbReference type="Google" id="ProtNLM"/>
    </source>
</evidence>
<evidence type="ECO:0000313" key="2">
    <source>
        <dbReference type="EMBL" id="MFC4558995.1"/>
    </source>
</evidence>
<dbReference type="Proteomes" id="UP001595989">
    <property type="component" value="Unassembled WGS sequence"/>
</dbReference>
<keyword evidence="1" id="KW-0812">Transmembrane</keyword>
<feature type="transmembrane region" description="Helical" evidence="1">
    <location>
        <begin position="399"/>
        <end position="425"/>
    </location>
</feature>
<accession>A0ABV9DJI9</accession>
<dbReference type="Pfam" id="PF16949">
    <property type="entry name" value="ABC_tran_2"/>
    <property type="match status" value="1"/>
</dbReference>
<dbReference type="EMBL" id="JBHSFU010000007">
    <property type="protein sequence ID" value="MFC4558995.1"/>
    <property type="molecule type" value="Genomic_DNA"/>
</dbReference>